<dbReference type="Gene3D" id="2.40.70.10">
    <property type="entry name" value="Acid Proteases"/>
    <property type="match status" value="2"/>
</dbReference>
<dbReference type="RefSeq" id="WP_240832122.1">
    <property type="nucleotide sequence ID" value="NZ_JAKWBL010000004.1"/>
</dbReference>
<dbReference type="GO" id="GO:0008233">
    <property type="term" value="F:peptidase activity"/>
    <property type="evidence" value="ECO:0007669"/>
    <property type="project" value="UniProtKB-KW"/>
</dbReference>
<reference evidence="4 5" key="1">
    <citation type="submission" date="2022-02" db="EMBL/GenBank/DDBJ databases">
        <authorList>
            <person name="Min J."/>
        </authorList>
    </citation>
    <scope>NUCLEOTIDE SEQUENCE [LARGE SCALE GENOMIC DNA]</scope>
    <source>
        <strain evidence="4 5">GR10-1</strain>
    </source>
</reference>
<comment type="caution">
    <text evidence="4">The sequence shown here is derived from an EMBL/GenBank/DDBJ whole genome shotgun (WGS) entry which is preliminary data.</text>
</comment>
<feature type="domain" description="Peptidase A2" evidence="3">
    <location>
        <begin position="196"/>
        <end position="284"/>
    </location>
</feature>
<dbReference type="GO" id="GO:0006508">
    <property type="term" value="P:proteolysis"/>
    <property type="evidence" value="ECO:0007669"/>
    <property type="project" value="UniProtKB-KW"/>
</dbReference>
<dbReference type="Proteomes" id="UP001202248">
    <property type="component" value="Unassembled WGS sequence"/>
</dbReference>
<feature type="domain" description="PDZ" evidence="2">
    <location>
        <begin position="317"/>
        <end position="382"/>
    </location>
</feature>
<dbReference type="PROSITE" id="PS50175">
    <property type="entry name" value="ASP_PROT_RETROV"/>
    <property type="match status" value="1"/>
</dbReference>
<gene>
    <name evidence="4" type="ORF">MKP09_20395</name>
</gene>
<dbReference type="InterPro" id="IPR021109">
    <property type="entry name" value="Peptidase_aspartic_dom_sf"/>
</dbReference>
<name>A0ABS9SPP9_9BACT</name>
<dbReference type="SUPFAM" id="SSF50630">
    <property type="entry name" value="Acid proteases"/>
    <property type="match status" value="2"/>
</dbReference>
<dbReference type="SUPFAM" id="SSF50156">
    <property type="entry name" value="PDZ domain-like"/>
    <property type="match status" value="1"/>
</dbReference>
<evidence type="ECO:0000259" key="3">
    <source>
        <dbReference type="PROSITE" id="PS50175"/>
    </source>
</evidence>
<evidence type="ECO:0000256" key="1">
    <source>
        <dbReference type="ARBA" id="ARBA00022801"/>
    </source>
</evidence>
<dbReference type="InterPro" id="IPR036034">
    <property type="entry name" value="PDZ_sf"/>
</dbReference>
<sequence>MKKIALLILVVFFAHIAMSQEEFIDPPSRELTKIRFMQFTGGVIVFKALLDNFEDSLTFVLDTGSGGISLDSTTVSKLGLQPSSPERMIRGIGGTAKVGFLKNRKLTLNDLIIDSLNFHIIDYEILSALYGEKIDGIVGYAVLSRYIVKIDYENNQLTFCSNGTIKYPKGGYIMKPRMRTIPFLSAEVGDATKHDFSYLFDIGAGLTVLFSQDYMDDKSFQKKKRKRYLKQGEGLGGKVAFQLSVMKELKIGPYKFRNVPINIFDDEHNITSYPTNGGLIGNDIFRRFNCILNYKSGQIYLSPNKSFREPFDYAYSGLELYFFEGRAIVGDIPKGSPADKAGLMAGDEVLAVNKKFGMTLTELKHALMSTYGVVQVIVQRNDELLEKKMNVINILSGKAIPNQTLSSEFRDGYRIHIRHAGDAPNIKF</sequence>
<keyword evidence="1" id="KW-0378">Hydrolase</keyword>
<evidence type="ECO:0000313" key="4">
    <source>
        <dbReference type="EMBL" id="MCH5600109.1"/>
    </source>
</evidence>
<dbReference type="EMBL" id="JAKWBL010000004">
    <property type="protein sequence ID" value="MCH5600109.1"/>
    <property type="molecule type" value="Genomic_DNA"/>
</dbReference>
<organism evidence="4 5">
    <name type="scientific">Niabella ginsengisoli</name>
    <dbReference type="NCBI Taxonomy" id="522298"/>
    <lineage>
        <taxon>Bacteria</taxon>
        <taxon>Pseudomonadati</taxon>
        <taxon>Bacteroidota</taxon>
        <taxon>Chitinophagia</taxon>
        <taxon>Chitinophagales</taxon>
        <taxon>Chitinophagaceae</taxon>
        <taxon>Niabella</taxon>
    </lineage>
</organism>
<dbReference type="Gene3D" id="2.30.42.10">
    <property type="match status" value="1"/>
</dbReference>
<accession>A0ABS9SPP9</accession>
<dbReference type="PROSITE" id="PS50106">
    <property type="entry name" value="PDZ"/>
    <property type="match status" value="1"/>
</dbReference>
<keyword evidence="5" id="KW-1185">Reference proteome</keyword>
<dbReference type="SMART" id="SM00228">
    <property type="entry name" value="PDZ"/>
    <property type="match status" value="1"/>
</dbReference>
<dbReference type="InterPro" id="IPR001478">
    <property type="entry name" value="PDZ"/>
</dbReference>
<dbReference type="InterPro" id="IPR001995">
    <property type="entry name" value="Peptidase_A2_cat"/>
</dbReference>
<dbReference type="Pfam" id="PF13180">
    <property type="entry name" value="PDZ_2"/>
    <property type="match status" value="1"/>
</dbReference>
<evidence type="ECO:0000313" key="5">
    <source>
        <dbReference type="Proteomes" id="UP001202248"/>
    </source>
</evidence>
<keyword evidence="4" id="KW-0645">Protease</keyword>
<dbReference type="Pfam" id="PF13650">
    <property type="entry name" value="Asp_protease_2"/>
    <property type="match status" value="2"/>
</dbReference>
<proteinExistence type="predicted"/>
<evidence type="ECO:0000259" key="2">
    <source>
        <dbReference type="PROSITE" id="PS50106"/>
    </source>
</evidence>
<protein>
    <submittedName>
        <fullName evidence="4">Aspartyl protease family protein</fullName>
    </submittedName>
</protein>